<keyword evidence="2" id="KW-1185">Reference proteome</keyword>
<dbReference type="STRING" id="218821.SAMN05421837_107392"/>
<sequence>MPDRGNRVLRDEARPELISHWFYGRVVMHRVTGRYLERLKWRGMWLGVSECGRICRSPLQGNTNTVEWCQECYPGWSGS</sequence>
<evidence type="ECO:0000313" key="2">
    <source>
        <dbReference type="Proteomes" id="UP000198878"/>
    </source>
</evidence>
<organism evidence="1 2">
    <name type="scientific">Amycolatopsis pretoriensis</name>
    <dbReference type="NCBI Taxonomy" id="218821"/>
    <lineage>
        <taxon>Bacteria</taxon>
        <taxon>Bacillati</taxon>
        <taxon>Actinomycetota</taxon>
        <taxon>Actinomycetes</taxon>
        <taxon>Pseudonocardiales</taxon>
        <taxon>Pseudonocardiaceae</taxon>
        <taxon>Amycolatopsis</taxon>
    </lineage>
</organism>
<accession>A0A1H5R7U0</accession>
<proteinExistence type="predicted"/>
<dbReference type="AlphaFoldDB" id="A0A1H5R7U0"/>
<name>A0A1H5R7U0_9PSEU</name>
<dbReference type="EMBL" id="FNUJ01000007">
    <property type="protein sequence ID" value="SEF34446.1"/>
    <property type="molecule type" value="Genomic_DNA"/>
</dbReference>
<gene>
    <name evidence="1" type="ORF">SAMN05421837_107392</name>
</gene>
<protein>
    <submittedName>
        <fullName evidence="1">Uncharacterized protein</fullName>
    </submittedName>
</protein>
<reference evidence="2" key="1">
    <citation type="submission" date="2016-10" db="EMBL/GenBank/DDBJ databases">
        <authorList>
            <person name="Varghese N."/>
            <person name="Submissions S."/>
        </authorList>
    </citation>
    <scope>NUCLEOTIDE SEQUENCE [LARGE SCALE GENOMIC DNA]</scope>
    <source>
        <strain evidence="2">DSM 44654</strain>
    </source>
</reference>
<dbReference type="Proteomes" id="UP000198878">
    <property type="component" value="Unassembled WGS sequence"/>
</dbReference>
<evidence type="ECO:0000313" key="1">
    <source>
        <dbReference type="EMBL" id="SEF34446.1"/>
    </source>
</evidence>